<evidence type="ECO:0000313" key="1">
    <source>
        <dbReference type="EMBL" id="KAI4297723.1"/>
    </source>
</evidence>
<gene>
    <name evidence="1" type="ORF">L6164_037598</name>
</gene>
<name>A0ACB9KKI9_BAUVA</name>
<comment type="caution">
    <text evidence="1">The sequence shown here is derived from an EMBL/GenBank/DDBJ whole genome shotgun (WGS) entry which is preliminary data.</text>
</comment>
<organism evidence="1 2">
    <name type="scientific">Bauhinia variegata</name>
    <name type="common">Purple orchid tree</name>
    <name type="synonym">Phanera variegata</name>
    <dbReference type="NCBI Taxonomy" id="167791"/>
    <lineage>
        <taxon>Eukaryota</taxon>
        <taxon>Viridiplantae</taxon>
        <taxon>Streptophyta</taxon>
        <taxon>Embryophyta</taxon>
        <taxon>Tracheophyta</taxon>
        <taxon>Spermatophyta</taxon>
        <taxon>Magnoliopsida</taxon>
        <taxon>eudicotyledons</taxon>
        <taxon>Gunneridae</taxon>
        <taxon>Pentapetalae</taxon>
        <taxon>rosids</taxon>
        <taxon>fabids</taxon>
        <taxon>Fabales</taxon>
        <taxon>Fabaceae</taxon>
        <taxon>Cercidoideae</taxon>
        <taxon>Cercideae</taxon>
        <taxon>Bauhiniinae</taxon>
        <taxon>Bauhinia</taxon>
    </lineage>
</organism>
<dbReference type="Proteomes" id="UP000828941">
    <property type="component" value="Chromosome 14"/>
</dbReference>
<dbReference type="EMBL" id="CM039439">
    <property type="protein sequence ID" value="KAI4297723.1"/>
    <property type="molecule type" value="Genomic_DNA"/>
</dbReference>
<evidence type="ECO:0000313" key="2">
    <source>
        <dbReference type="Proteomes" id="UP000828941"/>
    </source>
</evidence>
<sequence length="345" mass="37839">MQIFLLRLGARVCFWLSVLFVVIGFCYGDHSTVEVVGIGECGDCKQSNIKNSDAFSGLHVTIDCKLENGHFKTRGSGKLDVKGNFKVSLPNEIVKDGELKEECYVQLHSASSAAPCLAHDGLDHSKIVIKSKTSEKQTLGPVGKLKFSSVTCASAILWRFSKFQLLPKLSTLPHHFGHPFPPKVFPPHSPKVFPPHKKPLPLPPVPVYEKPLPPPTPTYEPYPPPVPVCEKPLPPPVPICEPNPPPVPVYEKPLPPPAPIYEPHPPPVPVYEKPLPPPTPIYKPHPPPVPVYEKPLPPPAPIYEPHPPPVPVYEKPLPPPTPICEPNLPPVPVYGKLLPPPAPIY</sequence>
<proteinExistence type="predicted"/>
<keyword evidence="2" id="KW-1185">Reference proteome</keyword>
<accession>A0ACB9KKI9</accession>
<reference evidence="1 2" key="1">
    <citation type="journal article" date="2022" name="DNA Res.">
        <title>Chromosomal-level genome assembly of the orchid tree Bauhinia variegata (Leguminosae; Cercidoideae) supports the allotetraploid origin hypothesis of Bauhinia.</title>
        <authorList>
            <person name="Zhong Y."/>
            <person name="Chen Y."/>
            <person name="Zheng D."/>
            <person name="Pang J."/>
            <person name="Liu Y."/>
            <person name="Luo S."/>
            <person name="Meng S."/>
            <person name="Qian L."/>
            <person name="Wei D."/>
            <person name="Dai S."/>
            <person name="Zhou R."/>
        </authorList>
    </citation>
    <scope>NUCLEOTIDE SEQUENCE [LARGE SCALE GENOMIC DNA]</scope>
    <source>
        <strain evidence="1">BV-YZ2020</strain>
    </source>
</reference>
<protein>
    <submittedName>
        <fullName evidence="1">Uncharacterized protein</fullName>
    </submittedName>
</protein>